<feature type="binding site" evidence="8">
    <location>
        <position position="57"/>
    </location>
    <ligand>
        <name>Mg(2+)</name>
        <dbReference type="ChEBI" id="CHEBI:18420"/>
    </ligand>
</feature>
<accession>A0A2N4TMQ6</accession>
<dbReference type="GO" id="GO:0042803">
    <property type="term" value="F:protein homodimerization activity"/>
    <property type="evidence" value="ECO:0007669"/>
    <property type="project" value="UniProtKB-ARBA"/>
</dbReference>
<dbReference type="GO" id="GO:0009102">
    <property type="term" value="P:biotin biosynthetic process"/>
    <property type="evidence" value="ECO:0007669"/>
    <property type="project" value="UniProtKB-UniRule"/>
</dbReference>
<comment type="subcellular location">
    <subcellularLocation>
        <location evidence="8">Cytoplasm</location>
    </subcellularLocation>
</comment>
<feature type="active site" evidence="8">
    <location>
        <position position="40"/>
    </location>
</feature>
<feature type="binding site" evidence="8">
    <location>
        <position position="57"/>
    </location>
    <ligand>
        <name>ATP</name>
        <dbReference type="ChEBI" id="CHEBI:30616"/>
    </ligand>
</feature>
<dbReference type="OrthoDB" id="9802097at2"/>
<feature type="binding site" evidence="8">
    <location>
        <begin position="207"/>
        <end position="209"/>
    </location>
    <ligand>
        <name>ATP</name>
        <dbReference type="ChEBI" id="CHEBI:30616"/>
    </ligand>
</feature>
<dbReference type="InterPro" id="IPR027417">
    <property type="entry name" value="P-loop_NTPase"/>
</dbReference>
<evidence type="ECO:0000256" key="5">
    <source>
        <dbReference type="ARBA" id="ARBA00022756"/>
    </source>
</evidence>
<evidence type="ECO:0000256" key="3">
    <source>
        <dbReference type="ARBA" id="ARBA00022723"/>
    </source>
</evidence>
<organism evidence="9 10">
    <name type="scientific">Ralstonia pickettii</name>
    <name type="common">Burkholderia pickettii</name>
    <dbReference type="NCBI Taxonomy" id="329"/>
    <lineage>
        <taxon>Bacteria</taxon>
        <taxon>Pseudomonadati</taxon>
        <taxon>Pseudomonadota</taxon>
        <taxon>Betaproteobacteria</taxon>
        <taxon>Burkholderiales</taxon>
        <taxon>Burkholderiaceae</taxon>
        <taxon>Ralstonia</taxon>
    </lineage>
</organism>
<comment type="caution">
    <text evidence="9">The sequence shown here is derived from an EMBL/GenBank/DDBJ whole genome shotgun (WGS) entry which is preliminary data.</text>
</comment>
<keyword evidence="5 8" id="KW-0093">Biotin biosynthesis</keyword>
<comment type="cofactor">
    <cofactor evidence="8">
        <name>Mg(2+)</name>
        <dbReference type="ChEBI" id="CHEBI:18420"/>
    </cofactor>
</comment>
<dbReference type="GO" id="GO:0004141">
    <property type="term" value="F:dethiobiotin synthase activity"/>
    <property type="evidence" value="ECO:0007669"/>
    <property type="project" value="UniProtKB-UniRule"/>
</dbReference>
<dbReference type="Gene3D" id="3.40.50.300">
    <property type="entry name" value="P-loop containing nucleotide triphosphate hydrolases"/>
    <property type="match status" value="1"/>
</dbReference>
<feature type="binding site" evidence="8">
    <location>
        <begin position="15"/>
        <end position="20"/>
    </location>
    <ligand>
        <name>ATP</name>
        <dbReference type="ChEBI" id="CHEBI:30616"/>
    </ligand>
</feature>
<feature type="binding site" evidence="8">
    <location>
        <begin position="118"/>
        <end position="121"/>
    </location>
    <ligand>
        <name>ATP</name>
        <dbReference type="ChEBI" id="CHEBI:30616"/>
    </ligand>
</feature>
<dbReference type="PANTHER" id="PTHR43210:SF5">
    <property type="entry name" value="DETHIOBIOTIN SYNTHETASE"/>
    <property type="match status" value="1"/>
</dbReference>
<evidence type="ECO:0000313" key="9">
    <source>
        <dbReference type="EMBL" id="PLC40985.1"/>
    </source>
</evidence>
<comment type="catalytic activity">
    <reaction evidence="8">
        <text>(7R,8S)-7,8-diammoniononanoate + CO2 + ATP = (4R,5S)-dethiobiotin + ADP + phosphate + 3 H(+)</text>
        <dbReference type="Rhea" id="RHEA:15805"/>
        <dbReference type="ChEBI" id="CHEBI:15378"/>
        <dbReference type="ChEBI" id="CHEBI:16526"/>
        <dbReference type="ChEBI" id="CHEBI:30616"/>
        <dbReference type="ChEBI" id="CHEBI:43474"/>
        <dbReference type="ChEBI" id="CHEBI:149469"/>
        <dbReference type="ChEBI" id="CHEBI:149473"/>
        <dbReference type="ChEBI" id="CHEBI:456216"/>
        <dbReference type="EC" id="6.3.3.3"/>
    </reaction>
</comment>
<dbReference type="CDD" id="cd03109">
    <property type="entry name" value="DTBS"/>
    <property type="match status" value="1"/>
</dbReference>
<dbReference type="PANTHER" id="PTHR43210">
    <property type="entry name" value="DETHIOBIOTIN SYNTHETASE"/>
    <property type="match status" value="1"/>
</dbReference>
<proteinExistence type="inferred from homology"/>
<dbReference type="NCBIfam" id="TIGR00347">
    <property type="entry name" value="bioD"/>
    <property type="match status" value="1"/>
</dbReference>
<evidence type="ECO:0000256" key="4">
    <source>
        <dbReference type="ARBA" id="ARBA00022741"/>
    </source>
</evidence>
<dbReference type="RefSeq" id="WP_102067193.1">
    <property type="nucleotide sequence ID" value="NZ_PKQE01000005.1"/>
</dbReference>
<dbReference type="Pfam" id="PF13500">
    <property type="entry name" value="AAA_26"/>
    <property type="match status" value="1"/>
</dbReference>
<dbReference type="GO" id="GO:0005829">
    <property type="term" value="C:cytosol"/>
    <property type="evidence" value="ECO:0007669"/>
    <property type="project" value="TreeGrafter"/>
</dbReference>
<dbReference type="EC" id="6.3.3.3" evidence="8"/>
<dbReference type="Proteomes" id="UP000234456">
    <property type="component" value="Unassembled WGS sequence"/>
</dbReference>
<sequence>MPARFDCFVTGTDTEIGKTLVSAALLTRLSDAGYRAAGLKPIAAGTLAGAPTRTNEDVEQLRAAASVNLPLDTVCPWLLDAPMSPHLAAAREGVTITLPPILDAFAQARSLGDAVVVEGVGGFRVPLSDNFDTAEMAVALGLPVVLVVGLRLGCLNHAALTAEAIAVRGLHLAGWVGNVVDASMAGLEDNVATLRRCINAPHLGTIPRLPHADARLAAAHVDIAPLLARPAETRR</sequence>
<comment type="subunit">
    <text evidence="8">Homodimer.</text>
</comment>
<keyword evidence="4 8" id="KW-0547">Nucleotide-binding</keyword>
<keyword evidence="6 8" id="KW-0067">ATP-binding</keyword>
<keyword evidence="7 8" id="KW-0460">Magnesium</keyword>
<dbReference type="HAMAP" id="MF_00336">
    <property type="entry name" value="BioD"/>
    <property type="match status" value="1"/>
</dbReference>
<dbReference type="SUPFAM" id="SSF52540">
    <property type="entry name" value="P-loop containing nucleoside triphosphate hydrolases"/>
    <property type="match status" value="1"/>
</dbReference>
<feature type="binding site" evidence="8">
    <location>
        <position position="19"/>
    </location>
    <ligand>
        <name>Mg(2+)</name>
        <dbReference type="ChEBI" id="CHEBI:18420"/>
    </ligand>
</feature>
<dbReference type="InterPro" id="IPR004472">
    <property type="entry name" value="DTB_synth_BioD"/>
</dbReference>
<keyword evidence="1 8" id="KW-0963">Cytoplasm</keyword>
<protein>
    <recommendedName>
        <fullName evidence="8">ATP-dependent dethiobiotin synthetase BioD</fullName>
        <ecNumber evidence="8">6.3.3.3</ecNumber>
    </recommendedName>
    <alternativeName>
        <fullName evidence="8">DTB synthetase</fullName>
        <shortName evidence="8">DTBS</shortName>
    </alternativeName>
    <alternativeName>
        <fullName evidence="8">Dethiobiotin synthase</fullName>
    </alternativeName>
</protein>
<gene>
    <name evidence="8 9" type="primary">bioD</name>
    <name evidence="9" type="ORF">C0Q88_21360</name>
</gene>
<evidence type="ECO:0000256" key="2">
    <source>
        <dbReference type="ARBA" id="ARBA00022598"/>
    </source>
</evidence>
<dbReference type="EMBL" id="PKQE01000005">
    <property type="protein sequence ID" value="PLC40985.1"/>
    <property type="molecule type" value="Genomic_DNA"/>
</dbReference>
<dbReference type="GO" id="GO:0000287">
    <property type="term" value="F:magnesium ion binding"/>
    <property type="evidence" value="ECO:0007669"/>
    <property type="project" value="UniProtKB-UniRule"/>
</dbReference>
<dbReference type="GO" id="GO:0005524">
    <property type="term" value="F:ATP binding"/>
    <property type="evidence" value="ECO:0007669"/>
    <property type="project" value="UniProtKB-UniRule"/>
</dbReference>
<feature type="binding site" evidence="8">
    <location>
        <position position="118"/>
    </location>
    <ligand>
        <name>Mg(2+)</name>
        <dbReference type="ChEBI" id="CHEBI:18420"/>
    </ligand>
</feature>
<evidence type="ECO:0000256" key="8">
    <source>
        <dbReference type="HAMAP-Rule" id="MF_00336"/>
    </source>
</evidence>
<comment type="similarity">
    <text evidence="8">Belongs to the dethiobiotin synthetase family.</text>
</comment>
<evidence type="ECO:0000256" key="7">
    <source>
        <dbReference type="ARBA" id="ARBA00022842"/>
    </source>
</evidence>
<comment type="pathway">
    <text evidence="8">Cofactor biosynthesis; biotin biosynthesis; biotin from 7,8-diaminononanoate: step 1/2.</text>
</comment>
<dbReference type="UniPathway" id="UPA00078">
    <property type="reaction ID" value="UER00161"/>
</dbReference>
<evidence type="ECO:0000256" key="6">
    <source>
        <dbReference type="ARBA" id="ARBA00022840"/>
    </source>
</evidence>
<evidence type="ECO:0000256" key="1">
    <source>
        <dbReference type="ARBA" id="ARBA00022490"/>
    </source>
</evidence>
<name>A0A2N4TMQ6_RALPI</name>
<keyword evidence="3 8" id="KW-0479">Metal-binding</keyword>
<comment type="function">
    <text evidence="8">Catalyzes a mechanistically unusual reaction, the ATP-dependent insertion of CO2 between the N7 and N8 nitrogen atoms of 7,8-diaminopelargonic acid (DAPA, also called 7,8-diammoniononanoate) to form a ureido ring.</text>
</comment>
<keyword evidence="2 8" id="KW-0436">Ligase</keyword>
<evidence type="ECO:0000313" key="10">
    <source>
        <dbReference type="Proteomes" id="UP000234456"/>
    </source>
</evidence>
<comment type="caution">
    <text evidence="8">Lacks conserved residue(s) required for the propagation of feature annotation.</text>
</comment>
<dbReference type="FunFam" id="3.40.50.300:FF:000292">
    <property type="entry name" value="ATP-dependent dethiobiotin synthetase BioD"/>
    <property type="match status" value="1"/>
</dbReference>
<dbReference type="PIRSF" id="PIRSF006755">
    <property type="entry name" value="DTB_synth"/>
    <property type="match status" value="1"/>
</dbReference>
<dbReference type="AlphaFoldDB" id="A0A2N4TMQ6"/>
<reference evidence="9 10" key="1">
    <citation type="submission" date="2017-12" db="EMBL/GenBank/DDBJ databases">
        <title>Draft genome sequence of Ralstonia pickettii 52.</title>
        <authorList>
            <person name="Zheng B."/>
        </authorList>
    </citation>
    <scope>NUCLEOTIDE SEQUENCE [LARGE SCALE GENOMIC DNA]</scope>
    <source>
        <strain evidence="9 10">52</strain>
    </source>
</reference>